<gene>
    <name evidence="2" type="ORF">IDJ76_00960</name>
</gene>
<evidence type="ECO:0000256" key="1">
    <source>
        <dbReference type="SAM" id="SignalP"/>
    </source>
</evidence>
<keyword evidence="3" id="KW-1185">Reference proteome</keyword>
<dbReference type="EMBL" id="JACWMX010000001">
    <property type="protein sequence ID" value="MBD1391654.1"/>
    <property type="molecule type" value="Genomic_DNA"/>
</dbReference>
<organism evidence="2 3">
    <name type="scientific">Mucilaginibacter glaciei</name>
    <dbReference type="NCBI Taxonomy" id="2772109"/>
    <lineage>
        <taxon>Bacteria</taxon>
        <taxon>Pseudomonadati</taxon>
        <taxon>Bacteroidota</taxon>
        <taxon>Sphingobacteriia</taxon>
        <taxon>Sphingobacteriales</taxon>
        <taxon>Sphingobacteriaceae</taxon>
        <taxon>Mucilaginibacter</taxon>
    </lineage>
</organism>
<evidence type="ECO:0000313" key="3">
    <source>
        <dbReference type="Proteomes" id="UP000619078"/>
    </source>
</evidence>
<dbReference type="RefSeq" id="WP_191159800.1">
    <property type="nucleotide sequence ID" value="NZ_JACWMX010000001.1"/>
</dbReference>
<name>A0A926NTV0_9SPHI</name>
<dbReference type="Proteomes" id="UP000619078">
    <property type="component" value="Unassembled WGS sequence"/>
</dbReference>
<dbReference type="PROSITE" id="PS51257">
    <property type="entry name" value="PROKAR_LIPOPROTEIN"/>
    <property type="match status" value="1"/>
</dbReference>
<feature type="signal peptide" evidence="1">
    <location>
        <begin position="1"/>
        <end position="22"/>
    </location>
</feature>
<sequence length="205" mass="23344">MKRLTVYARFVIIASLIPVMYACNGSEAGNRKRDSATVAISNDTVAARYATKDTGTDEQQFRLFFEKFKSAAKANGKTQLVQMFNFPLQTLPQWTNDELKSNPVDVKSGLITVNEFPQYYGDIFTRDALKLIPLSKEDDLSEIDKTTAENYYLTLKVITDKGSTLYELEKQYTEDNGKETSFGFVFGRVNGTYKVISYFRPWPLK</sequence>
<keyword evidence="1" id="KW-0732">Signal</keyword>
<protein>
    <recommendedName>
        <fullName evidence="4">Lipoprotein</fullName>
    </recommendedName>
</protein>
<accession>A0A926NTV0</accession>
<evidence type="ECO:0008006" key="4">
    <source>
        <dbReference type="Google" id="ProtNLM"/>
    </source>
</evidence>
<evidence type="ECO:0000313" key="2">
    <source>
        <dbReference type="EMBL" id="MBD1391654.1"/>
    </source>
</evidence>
<comment type="caution">
    <text evidence="2">The sequence shown here is derived from an EMBL/GenBank/DDBJ whole genome shotgun (WGS) entry which is preliminary data.</text>
</comment>
<reference evidence="2" key="1">
    <citation type="submission" date="2020-09" db="EMBL/GenBank/DDBJ databases">
        <title>Novel species of Mucilaginibacter isolated from a glacier on the Tibetan Plateau.</title>
        <authorList>
            <person name="Liu Q."/>
            <person name="Xin Y.-H."/>
        </authorList>
    </citation>
    <scope>NUCLEOTIDE SEQUENCE</scope>
    <source>
        <strain evidence="2">ZB1P21</strain>
    </source>
</reference>
<proteinExistence type="predicted"/>
<feature type="chain" id="PRO_5037733353" description="Lipoprotein" evidence="1">
    <location>
        <begin position="23"/>
        <end position="205"/>
    </location>
</feature>
<dbReference type="AlphaFoldDB" id="A0A926NTV0"/>